<dbReference type="CDD" id="cd00397">
    <property type="entry name" value="DNA_BRE_C"/>
    <property type="match status" value="1"/>
</dbReference>
<keyword evidence="4" id="KW-0233">DNA recombination</keyword>
<dbReference type="AlphaFoldDB" id="A0A126T1I0"/>
<dbReference type="SUPFAM" id="SSF47823">
    <property type="entry name" value="lambda integrase-like, N-terminal domain"/>
    <property type="match status" value="1"/>
</dbReference>
<evidence type="ECO:0000259" key="7">
    <source>
        <dbReference type="PROSITE" id="PS51900"/>
    </source>
</evidence>
<dbReference type="EMBL" id="CP014476">
    <property type="protein sequence ID" value="AMK75946.1"/>
    <property type="molecule type" value="Genomic_DNA"/>
</dbReference>
<feature type="domain" description="Core-binding (CB)" evidence="7">
    <location>
        <begin position="12"/>
        <end position="104"/>
    </location>
</feature>
<dbReference type="InterPro" id="IPR011010">
    <property type="entry name" value="DNA_brk_join_enz"/>
</dbReference>
<dbReference type="Pfam" id="PF00589">
    <property type="entry name" value="Phage_integrase"/>
    <property type="match status" value="1"/>
</dbReference>
<protein>
    <submittedName>
        <fullName evidence="8">Integrase</fullName>
    </submittedName>
</protein>
<gene>
    <name evidence="8" type="ORF">JT25_005485</name>
</gene>
<dbReference type="InterPro" id="IPR010998">
    <property type="entry name" value="Integrase_recombinase_N"/>
</dbReference>
<keyword evidence="2" id="KW-0229">DNA integration</keyword>
<evidence type="ECO:0000313" key="9">
    <source>
        <dbReference type="Proteomes" id="UP000030512"/>
    </source>
</evidence>
<evidence type="ECO:0000256" key="5">
    <source>
        <dbReference type="PROSITE-ProRule" id="PRU01248"/>
    </source>
</evidence>
<dbReference type="PANTHER" id="PTHR30349">
    <property type="entry name" value="PHAGE INTEGRASE-RELATED"/>
    <property type="match status" value="1"/>
</dbReference>
<dbReference type="PROSITE" id="PS51898">
    <property type="entry name" value="TYR_RECOMBINASE"/>
    <property type="match status" value="1"/>
</dbReference>
<dbReference type="InterPro" id="IPR044068">
    <property type="entry name" value="CB"/>
</dbReference>
<evidence type="ECO:0000256" key="2">
    <source>
        <dbReference type="ARBA" id="ARBA00022908"/>
    </source>
</evidence>
<evidence type="ECO:0000313" key="8">
    <source>
        <dbReference type="EMBL" id="AMK75946.1"/>
    </source>
</evidence>
<dbReference type="Proteomes" id="UP000030512">
    <property type="component" value="Chromosome"/>
</dbReference>
<feature type="domain" description="Tyr recombinase" evidence="6">
    <location>
        <begin position="143"/>
        <end position="326"/>
    </location>
</feature>
<name>A0A126T1I0_9GAMM</name>
<dbReference type="RefSeq" id="WP_036275050.1">
    <property type="nucleotide sequence ID" value="NZ_CP014476.1"/>
</dbReference>
<dbReference type="OrthoDB" id="9801717at2"/>
<dbReference type="InterPro" id="IPR050090">
    <property type="entry name" value="Tyrosine_recombinase_XerCD"/>
</dbReference>
<dbReference type="GO" id="GO:0003677">
    <property type="term" value="F:DNA binding"/>
    <property type="evidence" value="ECO:0007669"/>
    <property type="project" value="UniProtKB-UniRule"/>
</dbReference>
<dbReference type="Gene3D" id="1.10.443.10">
    <property type="entry name" value="Intergrase catalytic core"/>
    <property type="match status" value="1"/>
</dbReference>
<dbReference type="PANTHER" id="PTHR30349:SF41">
    <property type="entry name" value="INTEGRASE_RECOMBINASE PROTEIN MJ0367-RELATED"/>
    <property type="match status" value="1"/>
</dbReference>
<dbReference type="GO" id="GO:0015074">
    <property type="term" value="P:DNA integration"/>
    <property type="evidence" value="ECO:0007669"/>
    <property type="project" value="UniProtKB-KW"/>
</dbReference>
<keyword evidence="3 5" id="KW-0238">DNA-binding</keyword>
<evidence type="ECO:0000259" key="6">
    <source>
        <dbReference type="PROSITE" id="PS51898"/>
    </source>
</evidence>
<dbReference type="PROSITE" id="PS51900">
    <property type="entry name" value="CB"/>
    <property type="match status" value="1"/>
</dbReference>
<keyword evidence="9" id="KW-1185">Reference proteome</keyword>
<dbReference type="InterPro" id="IPR002104">
    <property type="entry name" value="Integrase_catalytic"/>
</dbReference>
<evidence type="ECO:0000256" key="4">
    <source>
        <dbReference type="ARBA" id="ARBA00023172"/>
    </source>
</evidence>
<organism evidence="8 9">
    <name type="scientific">Methylomonas denitrificans</name>
    <dbReference type="NCBI Taxonomy" id="1538553"/>
    <lineage>
        <taxon>Bacteria</taxon>
        <taxon>Pseudomonadati</taxon>
        <taxon>Pseudomonadota</taxon>
        <taxon>Gammaproteobacteria</taxon>
        <taxon>Methylococcales</taxon>
        <taxon>Methylococcaceae</taxon>
        <taxon>Methylomonas</taxon>
    </lineage>
</organism>
<reference evidence="8 9" key="1">
    <citation type="journal article" date="2015" name="Environ. Microbiol.">
        <title>Methane oxidation coupled to nitrate reduction under hypoxia by the Gammaproteobacterium Methylomonas denitrificans, sp. nov. type strain FJG1.</title>
        <authorList>
            <person name="Kits K.D."/>
            <person name="Klotz M.G."/>
            <person name="Stein L.Y."/>
        </authorList>
    </citation>
    <scope>NUCLEOTIDE SEQUENCE [LARGE SCALE GENOMIC DNA]</scope>
    <source>
        <strain evidence="8 9">FJG1</strain>
    </source>
</reference>
<accession>A0A126T1I0</accession>
<sequence>MANLVWERYPNVSENPHGRSWLVLLGNLGRADATLDAYARGLSKYLGFCLCLGVEAETATLEHVSLYVRHLHGDAQDGNMSRRSSNATMQQYLTVIRLWYDHLVYQDIRESNPVPRGTYLNVSGRSDTQHPGFSRGLLRRLKVLPAIPSEDDWKKLVERVAQEGLRNRLMFALAYYGALRREELVNLRVTDFDFAHRLIRIRPETTKSSVARVVCYAAVAGTALTEYLDYRHRIDKQAGLVFISESHRNFGQPISKWSWSKTIERLAKQAGVIGFSTHSLRHLRLTHLAQAGWKLHELSAYAGHRNPQTTLMYLHLSGTDLLARMTEAIRYTDAKIGVALFAEGARNL</sequence>
<dbReference type="SUPFAM" id="SSF56349">
    <property type="entry name" value="DNA breaking-rejoining enzymes"/>
    <property type="match status" value="1"/>
</dbReference>
<dbReference type="InterPro" id="IPR013762">
    <property type="entry name" value="Integrase-like_cat_sf"/>
</dbReference>
<comment type="similarity">
    <text evidence="1">Belongs to the 'phage' integrase family.</text>
</comment>
<dbReference type="KEGG" id="mdn:JT25_005485"/>
<dbReference type="STRING" id="1538553.JT25_005485"/>
<proteinExistence type="inferred from homology"/>
<dbReference type="Gene3D" id="1.10.150.130">
    <property type="match status" value="1"/>
</dbReference>
<evidence type="ECO:0000256" key="3">
    <source>
        <dbReference type="ARBA" id="ARBA00023125"/>
    </source>
</evidence>
<evidence type="ECO:0000256" key="1">
    <source>
        <dbReference type="ARBA" id="ARBA00008857"/>
    </source>
</evidence>
<dbReference type="GO" id="GO:0006310">
    <property type="term" value="P:DNA recombination"/>
    <property type="evidence" value="ECO:0007669"/>
    <property type="project" value="UniProtKB-KW"/>
</dbReference>